<dbReference type="GO" id="GO:0003689">
    <property type="term" value="F:DNA clamp loader activity"/>
    <property type="evidence" value="ECO:0007669"/>
    <property type="project" value="TreeGrafter"/>
</dbReference>
<evidence type="ECO:0000256" key="5">
    <source>
        <dbReference type="ARBA" id="ARBA00022840"/>
    </source>
</evidence>
<keyword evidence="3" id="KW-0547">Nucleotide-binding</keyword>
<reference evidence="10" key="1">
    <citation type="submission" date="2023-06" db="EMBL/GenBank/DDBJ databases">
        <authorList>
            <consortium name="Lawrence Berkeley National Laboratory"/>
            <person name="Ahrendt S."/>
            <person name="Sahu N."/>
            <person name="Indic B."/>
            <person name="Wong-Bajracharya J."/>
            <person name="Merenyi Z."/>
            <person name="Ke H.-M."/>
            <person name="Monk M."/>
            <person name="Kocsube S."/>
            <person name="Drula E."/>
            <person name="Lipzen A."/>
            <person name="Balint B."/>
            <person name="Henrissat B."/>
            <person name="Andreopoulos B."/>
            <person name="Martin F.M."/>
            <person name="Harder C.B."/>
            <person name="Rigling D."/>
            <person name="Ford K.L."/>
            <person name="Foster G.D."/>
            <person name="Pangilinan J."/>
            <person name="Papanicolaou A."/>
            <person name="Barry K."/>
            <person name="LaButti K."/>
            <person name="Viragh M."/>
            <person name="Koriabine M."/>
            <person name="Yan M."/>
            <person name="Riley R."/>
            <person name="Champramary S."/>
            <person name="Plett K.L."/>
            <person name="Tsai I.J."/>
            <person name="Slot J."/>
            <person name="Sipos G."/>
            <person name="Plett J."/>
            <person name="Nagy L.G."/>
            <person name="Grigoriev I.V."/>
        </authorList>
    </citation>
    <scope>NUCLEOTIDE SEQUENCE</scope>
    <source>
        <strain evidence="10">ICMP 16352</strain>
    </source>
</reference>
<evidence type="ECO:0000256" key="7">
    <source>
        <dbReference type="ARBA" id="ARBA00023306"/>
    </source>
</evidence>
<dbReference type="GO" id="GO:0003682">
    <property type="term" value="F:chromatin binding"/>
    <property type="evidence" value="ECO:0007669"/>
    <property type="project" value="TreeGrafter"/>
</dbReference>
<sequence>MAPKASQSSQSSQSKSLLRKSTKSTAKVNTLKLDAVPSSAKRINPLTAFVSLPLSQPAPSSKGKEKEKTPVVRDSAYHSQTQDEDSQLWVDLYEPTTEAELAVHVKKVEDVRRWLVEAFEGGPSGKLRKYRRVLALTGPAGTAKTTTVRILAREMDFEILEWRNAIGENSTYTANGTSNQSFADIDPDHEALFSKFETFLARASTCNNLFRDAAPLASSSQTAPSSSAKLTQSSTNDNKRRIILLEDLPNLLHNDTKARFHEALHSLVIDPSPNPVPIVIIVSDTGTRGEASDERLSAGSAYREQDGVIDIRTVLPKDMLNGPYVTQIRFNPIAPTFLRKALQALIDRHFPAARGGKSARPSKHILDIIVDSANGDIRSAVNALQFSSIAEKGRKKGKAREATVVMEAVTRREQSLALFHLIGKVLYNKRKGDPPASSASKKDIEREKALDELLEDPPELPSFLSEHRRRTSRVNVDTLYSDSPIDSSLYSLYLHQNYTQFCNDVDECDGIADNLSWVDSSGGEAWYQANPHRFHLLTLGTLHSLPTPVERRSQKIFKPEFFDYLNKEKDAWEGVRDVRRWLVEKVAAVEDAGWRNGGWSRTDVPIELGGVLRARDASHYVTVTKAPPGHRSFSRMMFVRAVGDAAEQLGEAEADGREVDDEVFLNGEDEKASRKGGWLESDDIEEF</sequence>
<dbReference type="PANTHER" id="PTHR12172:SF0">
    <property type="entry name" value="CELL CYCLE CHECKPOINT PROTEIN RAD17"/>
    <property type="match status" value="1"/>
</dbReference>
<dbReference type="GO" id="GO:0006281">
    <property type="term" value="P:DNA repair"/>
    <property type="evidence" value="ECO:0007669"/>
    <property type="project" value="InterPro"/>
</dbReference>
<comment type="subcellular location">
    <subcellularLocation>
        <location evidence="1">Nucleus</location>
    </subcellularLocation>
</comment>
<dbReference type="GO" id="GO:0033314">
    <property type="term" value="P:mitotic DNA replication checkpoint signaling"/>
    <property type="evidence" value="ECO:0007669"/>
    <property type="project" value="TreeGrafter"/>
</dbReference>
<accession>A0AA39U2B1</accession>
<dbReference type="Proteomes" id="UP001175227">
    <property type="component" value="Unassembled WGS sequence"/>
</dbReference>
<feature type="region of interest" description="Disordered" evidence="8">
    <location>
        <begin position="1"/>
        <end position="34"/>
    </location>
</feature>
<keyword evidence="7" id="KW-0131">Cell cycle</keyword>
<evidence type="ECO:0000256" key="2">
    <source>
        <dbReference type="ARBA" id="ARBA00006168"/>
    </source>
</evidence>
<comment type="caution">
    <text evidence="10">The sequence shown here is derived from an EMBL/GenBank/DDBJ whole genome shotgun (WGS) entry which is preliminary data.</text>
</comment>
<dbReference type="InterPro" id="IPR004582">
    <property type="entry name" value="Checkpoint_prot_Rad17_Rad24"/>
</dbReference>
<keyword evidence="5" id="KW-0067">ATP-binding</keyword>
<evidence type="ECO:0000313" key="11">
    <source>
        <dbReference type="Proteomes" id="UP001175227"/>
    </source>
</evidence>
<dbReference type="InterPro" id="IPR057927">
    <property type="entry name" value="RAD24-like_helical"/>
</dbReference>
<evidence type="ECO:0000259" key="9">
    <source>
        <dbReference type="Pfam" id="PF25812"/>
    </source>
</evidence>
<protein>
    <submittedName>
        <fullName evidence="10">Rad17 cell cycle checkpoint protein-domain-containing protein</fullName>
    </submittedName>
</protein>
<evidence type="ECO:0000256" key="6">
    <source>
        <dbReference type="ARBA" id="ARBA00023242"/>
    </source>
</evidence>
<dbReference type="GO" id="GO:0005524">
    <property type="term" value="F:ATP binding"/>
    <property type="evidence" value="ECO:0007669"/>
    <property type="project" value="UniProtKB-KW"/>
</dbReference>
<comment type="similarity">
    <text evidence="2">Belongs to the rad17/RAD24 family.</text>
</comment>
<proteinExistence type="inferred from homology"/>
<feature type="region of interest" description="Disordered" evidence="8">
    <location>
        <begin position="650"/>
        <end position="687"/>
    </location>
</feature>
<feature type="region of interest" description="Disordered" evidence="8">
    <location>
        <begin position="51"/>
        <end position="82"/>
    </location>
</feature>
<dbReference type="PANTHER" id="PTHR12172">
    <property type="entry name" value="CELL CYCLE CHECKPOINT PROTEIN RAD17"/>
    <property type="match status" value="1"/>
</dbReference>
<dbReference type="EMBL" id="JAUEPR010000038">
    <property type="protein sequence ID" value="KAK0472813.1"/>
    <property type="molecule type" value="Genomic_DNA"/>
</dbReference>
<dbReference type="GO" id="GO:0000077">
    <property type="term" value="P:DNA damage checkpoint signaling"/>
    <property type="evidence" value="ECO:0007669"/>
    <property type="project" value="TreeGrafter"/>
</dbReference>
<dbReference type="SUPFAM" id="SSF52540">
    <property type="entry name" value="P-loop containing nucleoside triphosphate hydrolases"/>
    <property type="match status" value="1"/>
</dbReference>
<keyword evidence="4" id="KW-0227">DNA damage</keyword>
<feature type="compositionally biased region" description="Acidic residues" evidence="8">
    <location>
        <begin position="650"/>
        <end position="663"/>
    </location>
</feature>
<dbReference type="Pfam" id="PF03215">
    <property type="entry name" value="Rad17"/>
    <property type="match status" value="1"/>
</dbReference>
<dbReference type="Gene3D" id="3.40.50.300">
    <property type="entry name" value="P-loop containing nucleotide triphosphate hydrolases"/>
    <property type="match status" value="1"/>
</dbReference>
<organism evidence="10 11">
    <name type="scientific">Armillaria novae-zelandiae</name>
    <dbReference type="NCBI Taxonomy" id="153914"/>
    <lineage>
        <taxon>Eukaryota</taxon>
        <taxon>Fungi</taxon>
        <taxon>Dikarya</taxon>
        <taxon>Basidiomycota</taxon>
        <taxon>Agaricomycotina</taxon>
        <taxon>Agaricomycetes</taxon>
        <taxon>Agaricomycetidae</taxon>
        <taxon>Agaricales</taxon>
        <taxon>Marasmiineae</taxon>
        <taxon>Physalacriaceae</taxon>
        <taxon>Armillaria</taxon>
    </lineage>
</organism>
<evidence type="ECO:0000256" key="3">
    <source>
        <dbReference type="ARBA" id="ARBA00022741"/>
    </source>
</evidence>
<evidence type="ECO:0000256" key="4">
    <source>
        <dbReference type="ARBA" id="ARBA00022763"/>
    </source>
</evidence>
<evidence type="ECO:0000313" key="10">
    <source>
        <dbReference type="EMBL" id="KAK0472813.1"/>
    </source>
</evidence>
<feature type="domain" description="Checkpoint protein RAD24-like helical bundle" evidence="9">
    <location>
        <begin position="413"/>
        <end position="522"/>
    </location>
</feature>
<feature type="compositionally biased region" description="Basic and acidic residues" evidence="8">
    <location>
        <begin position="62"/>
        <end position="71"/>
    </location>
</feature>
<evidence type="ECO:0000256" key="1">
    <source>
        <dbReference type="ARBA" id="ARBA00004123"/>
    </source>
</evidence>
<keyword evidence="11" id="KW-1185">Reference proteome</keyword>
<evidence type="ECO:0000256" key="8">
    <source>
        <dbReference type="SAM" id="MobiDB-lite"/>
    </source>
</evidence>
<name>A0AA39U2B1_9AGAR</name>
<feature type="compositionally biased region" description="Low complexity" evidence="8">
    <location>
        <begin position="1"/>
        <end position="16"/>
    </location>
</feature>
<dbReference type="InterPro" id="IPR027417">
    <property type="entry name" value="P-loop_NTPase"/>
</dbReference>
<dbReference type="Pfam" id="PF25812">
    <property type="entry name" value="RAD24_helical"/>
    <property type="match status" value="1"/>
</dbReference>
<keyword evidence="6" id="KW-0539">Nucleus</keyword>
<gene>
    <name evidence="10" type="ORF">IW261DRAFT_1570655</name>
</gene>
<dbReference type="GO" id="GO:0005634">
    <property type="term" value="C:nucleus"/>
    <property type="evidence" value="ECO:0007669"/>
    <property type="project" value="UniProtKB-SubCell"/>
</dbReference>
<dbReference type="AlphaFoldDB" id="A0AA39U2B1"/>